<dbReference type="SUPFAM" id="SSF52200">
    <property type="entry name" value="Toll/Interleukin receptor TIR domain"/>
    <property type="match status" value="1"/>
</dbReference>
<name>A0A0L9VN71_PHAAN</name>
<dbReference type="Pfam" id="PF23286">
    <property type="entry name" value="LRR_13"/>
    <property type="match status" value="1"/>
</dbReference>
<dbReference type="Proteomes" id="UP000053144">
    <property type="component" value="Chromosome 10"/>
</dbReference>
<keyword evidence="3" id="KW-1133">Transmembrane helix</keyword>
<protein>
    <recommendedName>
        <fullName evidence="4">TIR domain-containing protein</fullName>
    </recommendedName>
</protein>
<dbReference type="InterPro" id="IPR000157">
    <property type="entry name" value="TIR_dom"/>
</dbReference>
<feature type="non-terminal residue" evidence="5">
    <location>
        <position position="1"/>
    </location>
</feature>
<dbReference type="Pfam" id="PF01582">
    <property type="entry name" value="TIR"/>
    <property type="match status" value="1"/>
</dbReference>
<dbReference type="GO" id="GO:0007165">
    <property type="term" value="P:signal transduction"/>
    <property type="evidence" value="ECO:0007669"/>
    <property type="project" value="InterPro"/>
</dbReference>
<dbReference type="InterPro" id="IPR044974">
    <property type="entry name" value="Disease_R_plants"/>
</dbReference>
<dbReference type="InterPro" id="IPR035897">
    <property type="entry name" value="Toll_tir_struct_dom_sf"/>
</dbReference>
<dbReference type="Gene3D" id="3.80.10.10">
    <property type="entry name" value="Ribonuclease Inhibitor"/>
    <property type="match status" value="2"/>
</dbReference>
<evidence type="ECO:0000256" key="2">
    <source>
        <dbReference type="ARBA" id="ARBA00023027"/>
    </source>
</evidence>
<keyword evidence="3" id="KW-0812">Transmembrane</keyword>
<dbReference type="SMART" id="SM00255">
    <property type="entry name" value="TIR"/>
    <property type="match status" value="1"/>
</dbReference>
<dbReference type="Gene3D" id="3.40.50.10140">
    <property type="entry name" value="Toll/interleukin-1 receptor homology (TIR) domain"/>
    <property type="match status" value="1"/>
</dbReference>
<dbReference type="OMA" id="KDGHEYQ"/>
<gene>
    <name evidence="5" type="ORF">LR48_Vigan10g224400</name>
</gene>
<dbReference type="PANTHER" id="PTHR11017:SF431">
    <property type="entry name" value="ADP-RIBOSYL CYCLASE_CYCLIC ADP-RIBOSE HYDROLASE"/>
    <property type="match status" value="1"/>
</dbReference>
<dbReference type="PROSITE" id="PS50104">
    <property type="entry name" value="TIR"/>
    <property type="match status" value="1"/>
</dbReference>
<dbReference type="Gramene" id="KOM56352">
    <property type="protein sequence ID" value="KOM56352"/>
    <property type="gene ID" value="LR48_Vigan10g224400"/>
</dbReference>
<keyword evidence="2" id="KW-0520">NAD</keyword>
<feature type="domain" description="TIR" evidence="4">
    <location>
        <begin position="10"/>
        <end position="177"/>
    </location>
</feature>
<dbReference type="AlphaFoldDB" id="A0A0L9VN71"/>
<sequence>LMATLSSRRFTYDVFLSFRGEDTRYGFTGNLYRALCDRGLHTFIDDDKLQSGDEITPALLKAIEESRIAIVVLSHNYASSSLCLDELTTILHCQSEGLLVIPVFYKVDPSYVRHQKGTYEEALAKHQKRFKAQKEKLQKWKIALRQVADFSGYHFKDGHEYQYEFTERIVERVSREINRAPLHVADYPVGLLSQVGRERFNVIEMHDLIEDMGRQIDLQKSPKEVGKRRRLWLGKDIIHVLKDNKKFENLTVLNFDECKFLTQTPDMSDFGNLEEVSFKDCESLVKVHDSVGFMSKLKILNAEGCIKLMSFPPLNLPTLERLELSYCSNLEKFPEILGKMGNIRVLELEELPIKELPVSFQNLIGLEDLFLSCEIVHLPSSIATMPNLFDFSVTNCKGWQWVKSENAEDNLGSVVPSKVDWFSALSCNLDDDFFSAGFMRLAQVRSLFLRYNNFTHLPECIKEFHNLFTLDVSHCKHLQEIRGFPPKLKLFKAINCISLTSSSLSMLLNKQLHEARKTEFWFPGASFPEWVDLQSSGPSCSFWFRNKFPAKVLSLLIAPVGDKDEFGFIRPMVFIDGKVQESRAFYFEEIERMFDFDQTYLFDLRKLPIYMNLFDLPLEKEWKHVKVTYEGVIETSIVKATGIHIFKEENSMEDIRFDDPCTNNKLDKDLNASPSQNHLLRTIGFFMCKFFIGLFLFLFGAFIFYYIYRPQHQPN</sequence>
<dbReference type="STRING" id="3914.A0A0L9VN71"/>
<evidence type="ECO:0000256" key="3">
    <source>
        <dbReference type="SAM" id="Phobius"/>
    </source>
</evidence>
<dbReference type="InterPro" id="IPR058546">
    <property type="entry name" value="RPS4B/Roq1-like_LRR"/>
</dbReference>
<dbReference type="PANTHER" id="PTHR11017">
    <property type="entry name" value="LEUCINE-RICH REPEAT-CONTAINING PROTEIN"/>
    <property type="match status" value="1"/>
</dbReference>
<dbReference type="EMBL" id="CM003380">
    <property type="protein sequence ID" value="KOM56352.1"/>
    <property type="molecule type" value="Genomic_DNA"/>
</dbReference>
<proteinExistence type="predicted"/>
<dbReference type="SUPFAM" id="SSF52058">
    <property type="entry name" value="L domain-like"/>
    <property type="match status" value="1"/>
</dbReference>
<evidence type="ECO:0000313" key="6">
    <source>
        <dbReference type="Proteomes" id="UP000053144"/>
    </source>
</evidence>
<dbReference type="GO" id="GO:0006952">
    <property type="term" value="P:defense response"/>
    <property type="evidence" value="ECO:0007669"/>
    <property type="project" value="InterPro"/>
</dbReference>
<dbReference type="FunFam" id="3.40.50.10140:FF:000007">
    <property type="entry name" value="Disease resistance protein (TIR-NBS-LRR class)"/>
    <property type="match status" value="1"/>
</dbReference>
<reference evidence="6" key="1">
    <citation type="journal article" date="2015" name="Proc. Natl. Acad. Sci. U.S.A.">
        <title>Genome sequencing of adzuki bean (Vigna angularis) provides insight into high starch and low fat accumulation and domestication.</title>
        <authorList>
            <person name="Yang K."/>
            <person name="Tian Z."/>
            <person name="Chen C."/>
            <person name="Luo L."/>
            <person name="Zhao B."/>
            <person name="Wang Z."/>
            <person name="Yu L."/>
            <person name="Li Y."/>
            <person name="Sun Y."/>
            <person name="Li W."/>
            <person name="Chen Y."/>
            <person name="Li Y."/>
            <person name="Zhang Y."/>
            <person name="Ai D."/>
            <person name="Zhao J."/>
            <person name="Shang C."/>
            <person name="Ma Y."/>
            <person name="Wu B."/>
            <person name="Wang M."/>
            <person name="Gao L."/>
            <person name="Sun D."/>
            <person name="Zhang P."/>
            <person name="Guo F."/>
            <person name="Wang W."/>
            <person name="Li Y."/>
            <person name="Wang J."/>
            <person name="Varshney R.K."/>
            <person name="Wang J."/>
            <person name="Ling H.Q."/>
            <person name="Wan P."/>
        </authorList>
    </citation>
    <scope>NUCLEOTIDE SEQUENCE</scope>
    <source>
        <strain evidence="6">cv. Jingnong 6</strain>
    </source>
</reference>
<evidence type="ECO:0000256" key="1">
    <source>
        <dbReference type="ARBA" id="ARBA00022821"/>
    </source>
</evidence>
<accession>A0A0L9VN71</accession>
<evidence type="ECO:0000259" key="4">
    <source>
        <dbReference type="PROSITE" id="PS50104"/>
    </source>
</evidence>
<feature type="transmembrane region" description="Helical" evidence="3">
    <location>
        <begin position="683"/>
        <end position="708"/>
    </location>
</feature>
<dbReference type="InterPro" id="IPR032675">
    <property type="entry name" value="LRR_dom_sf"/>
</dbReference>
<keyword evidence="3" id="KW-0472">Membrane</keyword>
<evidence type="ECO:0000313" key="5">
    <source>
        <dbReference type="EMBL" id="KOM56352.1"/>
    </source>
</evidence>
<organism evidence="5 6">
    <name type="scientific">Phaseolus angularis</name>
    <name type="common">Azuki bean</name>
    <name type="synonym">Vigna angularis</name>
    <dbReference type="NCBI Taxonomy" id="3914"/>
    <lineage>
        <taxon>Eukaryota</taxon>
        <taxon>Viridiplantae</taxon>
        <taxon>Streptophyta</taxon>
        <taxon>Embryophyta</taxon>
        <taxon>Tracheophyta</taxon>
        <taxon>Spermatophyta</taxon>
        <taxon>Magnoliopsida</taxon>
        <taxon>eudicotyledons</taxon>
        <taxon>Gunneridae</taxon>
        <taxon>Pentapetalae</taxon>
        <taxon>rosids</taxon>
        <taxon>fabids</taxon>
        <taxon>Fabales</taxon>
        <taxon>Fabaceae</taxon>
        <taxon>Papilionoideae</taxon>
        <taxon>50 kb inversion clade</taxon>
        <taxon>NPAAA clade</taxon>
        <taxon>indigoferoid/millettioid clade</taxon>
        <taxon>Phaseoleae</taxon>
        <taxon>Vigna</taxon>
    </lineage>
</organism>
<keyword evidence="1" id="KW-0611">Plant defense</keyword>